<reference evidence="1 2" key="1">
    <citation type="submission" date="2020-08" db="EMBL/GenBank/DDBJ databases">
        <title>Genomic Encyclopedia of Type Strains, Phase IV (KMG-IV): sequencing the most valuable type-strain genomes for metagenomic binning, comparative biology and taxonomic classification.</title>
        <authorList>
            <person name="Goeker M."/>
        </authorList>
    </citation>
    <scope>NUCLEOTIDE SEQUENCE [LARGE SCALE GENOMIC DNA]</scope>
    <source>
        <strain evidence="1 2">DSM 28570</strain>
    </source>
</reference>
<name>A0A840UP15_9BACT</name>
<keyword evidence="2" id="KW-1185">Reference proteome</keyword>
<organism evidence="1 2">
    <name type="scientific">Desulfoprunum benzoelyticum</name>
    <dbReference type="NCBI Taxonomy" id="1506996"/>
    <lineage>
        <taxon>Bacteria</taxon>
        <taxon>Pseudomonadati</taxon>
        <taxon>Thermodesulfobacteriota</taxon>
        <taxon>Desulfobulbia</taxon>
        <taxon>Desulfobulbales</taxon>
        <taxon>Desulfobulbaceae</taxon>
        <taxon>Desulfoprunum</taxon>
    </lineage>
</organism>
<sequence length="30" mass="3301">MTALLLGGWVALIFVSYRLSVSMLKKAGKF</sequence>
<dbReference type="AlphaFoldDB" id="A0A840UP15"/>
<evidence type="ECO:0000313" key="1">
    <source>
        <dbReference type="EMBL" id="MBB5347375.1"/>
    </source>
</evidence>
<proteinExistence type="predicted"/>
<evidence type="ECO:0000313" key="2">
    <source>
        <dbReference type="Proteomes" id="UP000539642"/>
    </source>
</evidence>
<dbReference type="Proteomes" id="UP000539642">
    <property type="component" value="Unassembled WGS sequence"/>
</dbReference>
<gene>
    <name evidence="1" type="ORF">HNQ81_001091</name>
</gene>
<accession>A0A840UP15</accession>
<protein>
    <submittedName>
        <fullName evidence="1">Uncharacterized protein</fullName>
    </submittedName>
</protein>
<comment type="caution">
    <text evidence="1">The sequence shown here is derived from an EMBL/GenBank/DDBJ whole genome shotgun (WGS) entry which is preliminary data.</text>
</comment>
<dbReference type="EMBL" id="JACHEO010000004">
    <property type="protein sequence ID" value="MBB5347375.1"/>
    <property type="molecule type" value="Genomic_DNA"/>
</dbReference>